<dbReference type="PROSITE" id="PS50110">
    <property type="entry name" value="RESPONSE_REGULATORY"/>
    <property type="match status" value="1"/>
</dbReference>
<dbReference type="GO" id="GO:0000160">
    <property type="term" value="P:phosphorelay signal transduction system"/>
    <property type="evidence" value="ECO:0007669"/>
    <property type="project" value="InterPro"/>
</dbReference>
<dbReference type="SMART" id="SM00448">
    <property type="entry name" value="REC"/>
    <property type="match status" value="1"/>
</dbReference>
<keyword evidence="4" id="KW-1185">Reference proteome</keyword>
<feature type="modified residue" description="4-aspartylphosphate" evidence="1">
    <location>
        <position position="94"/>
    </location>
</feature>
<dbReference type="KEGG" id="dfc:DFI_03255"/>
<sequence length="172" mass="18808">MDPWLHPTCSLRFADRLFIVAGPPAVSPAPFRVQEDSLTAPTILLVDDNPNDVELALDALDACGIREGIAVAPGGTEAVALLRGGIRPDLILLDLKMPNMDGLAVLDAVRSDPRTRMIPVVMLTTSGEERDIADCYRHGATAYVIKPLDFTQFRATVRTITDFWANLNRRPT</sequence>
<dbReference type="Pfam" id="PF00072">
    <property type="entry name" value="Response_reg"/>
    <property type="match status" value="1"/>
</dbReference>
<name>A0A221SU64_9DEIO</name>
<dbReference type="Gene3D" id="3.40.50.2300">
    <property type="match status" value="1"/>
</dbReference>
<protein>
    <recommendedName>
        <fullName evidence="2">Response regulatory domain-containing protein</fullName>
    </recommendedName>
</protein>
<dbReference type="AlphaFoldDB" id="A0A221SU64"/>
<dbReference type="Proteomes" id="UP000259030">
    <property type="component" value="Chromosome"/>
</dbReference>
<dbReference type="PANTHER" id="PTHR44520:SF2">
    <property type="entry name" value="RESPONSE REGULATOR RCP1"/>
    <property type="match status" value="1"/>
</dbReference>
<dbReference type="SUPFAM" id="SSF52172">
    <property type="entry name" value="CheY-like"/>
    <property type="match status" value="1"/>
</dbReference>
<proteinExistence type="predicted"/>
<feature type="domain" description="Response regulatory" evidence="2">
    <location>
        <begin position="42"/>
        <end position="161"/>
    </location>
</feature>
<evidence type="ECO:0000313" key="3">
    <source>
        <dbReference type="EMBL" id="ASN80156.1"/>
    </source>
</evidence>
<dbReference type="CDD" id="cd17557">
    <property type="entry name" value="REC_Rcp-like"/>
    <property type="match status" value="1"/>
</dbReference>
<accession>A0A221SU64</accession>
<dbReference type="STRING" id="317577.GCA_000419625_00488"/>
<evidence type="ECO:0000259" key="2">
    <source>
        <dbReference type="PROSITE" id="PS50110"/>
    </source>
</evidence>
<organism evidence="3 4">
    <name type="scientific">Deinococcus ficus</name>
    <dbReference type="NCBI Taxonomy" id="317577"/>
    <lineage>
        <taxon>Bacteria</taxon>
        <taxon>Thermotogati</taxon>
        <taxon>Deinococcota</taxon>
        <taxon>Deinococci</taxon>
        <taxon>Deinococcales</taxon>
        <taxon>Deinococcaceae</taxon>
        <taxon>Deinococcus</taxon>
    </lineage>
</organism>
<gene>
    <name evidence="3" type="ORF">DFI_03255</name>
</gene>
<reference evidence="3 4" key="1">
    <citation type="submission" date="2017-05" db="EMBL/GenBank/DDBJ databases">
        <title>The complete genome sequence of Deinococcus ficus isolated from the rhizosphere of the Ficus religiosa L. in Taiwan.</title>
        <authorList>
            <person name="Wu K.-M."/>
            <person name="Liao T.-L."/>
            <person name="Liu Y.-M."/>
            <person name="Young C.-C."/>
            <person name="Tsai S.-F."/>
        </authorList>
    </citation>
    <scope>NUCLEOTIDE SEQUENCE [LARGE SCALE GENOMIC DNA]</scope>
    <source>
        <strain evidence="3 4">CC-FR2-10</strain>
    </source>
</reference>
<dbReference type="InterPro" id="IPR011006">
    <property type="entry name" value="CheY-like_superfamily"/>
</dbReference>
<dbReference type="InterPro" id="IPR052893">
    <property type="entry name" value="TCS_response_regulator"/>
</dbReference>
<dbReference type="EMBL" id="CP021081">
    <property type="protein sequence ID" value="ASN80156.1"/>
    <property type="molecule type" value="Genomic_DNA"/>
</dbReference>
<dbReference type="PANTHER" id="PTHR44520">
    <property type="entry name" value="RESPONSE REGULATOR RCP1-RELATED"/>
    <property type="match status" value="1"/>
</dbReference>
<keyword evidence="1" id="KW-0597">Phosphoprotein</keyword>
<evidence type="ECO:0000313" key="4">
    <source>
        <dbReference type="Proteomes" id="UP000259030"/>
    </source>
</evidence>
<evidence type="ECO:0000256" key="1">
    <source>
        <dbReference type="PROSITE-ProRule" id="PRU00169"/>
    </source>
</evidence>
<dbReference type="InterPro" id="IPR001789">
    <property type="entry name" value="Sig_transdc_resp-reg_receiver"/>
</dbReference>